<dbReference type="InterPro" id="IPR002491">
    <property type="entry name" value="ABC_transptr_periplasmic_BD"/>
</dbReference>
<dbReference type="InterPro" id="IPR054828">
    <property type="entry name" value="Vit_B12_bind_prot"/>
</dbReference>
<dbReference type="Proteomes" id="UP000009011">
    <property type="component" value="Chromosome"/>
</dbReference>
<dbReference type="NCBIfam" id="NF038402">
    <property type="entry name" value="TroA_like"/>
    <property type="match status" value="1"/>
</dbReference>
<dbReference type="SUPFAM" id="SSF53807">
    <property type="entry name" value="Helical backbone' metal receptor"/>
    <property type="match status" value="1"/>
</dbReference>
<dbReference type="RefSeq" id="WP_014855976.1">
    <property type="nucleotide sequence ID" value="NC_018178.1"/>
</dbReference>
<dbReference type="PROSITE" id="PS51257">
    <property type="entry name" value="PROKAR_LIPOPROTEIN"/>
    <property type="match status" value="1"/>
</dbReference>
<dbReference type="HOGENOM" id="CLU_038034_2_5_10"/>
<dbReference type="PANTHER" id="PTHR30535:SF34">
    <property type="entry name" value="MOLYBDATE-BINDING PROTEIN MOLA"/>
    <property type="match status" value="1"/>
</dbReference>
<evidence type="ECO:0000256" key="1">
    <source>
        <dbReference type="ARBA" id="ARBA00022729"/>
    </source>
</evidence>
<dbReference type="GO" id="GO:0071281">
    <property type="term" value="P:cellular response to iron ion"/>
    <property type="evidence" value="ECO:0007669"/>
    <property type="project" value="TreeGrafter"/>
</dbReference>
<dbReference type="PATRIC" id="fig|1191523.3.peg.1389"/>
<gene>
    <name evidence="3" type="ordered locus">MROS_1304</name>
</gene>
<organism evidence="3 4">
    <name type="scientific">Melioribacter roseus (strain DSM 23840 / JCM 17771 / VKM B-2668 / P3M-2)</name>
    <dbReference type="NCBI Taxonomy" id="1191523"/>
    <lineage>
        <taxon>Bacteria</taxon>
        <taxon>Pseudomonadati</taxon>
        <taxon>Ignavibacteriota</taxon>
        <taxon>Ignavibacteria</taxon>
        <taxon>Ignavibacteriales</taxon>
        <taxon>Melioribacteraceae</taxon>
        <taxon>Melioribacter</taxon>
    </lineage>
</organism>
<feature type="domain" description="Fe/B12 periplasmic-binding" evidence="2">
    <location>
        <begin position="50"/>
        <end position="300"/>
    </location>
</feature>
<dbReference type="PANTHER" id="PTHR30535">
    <property type="entry name" value="VITAMIN B12-BINDING PROTEIN"/>
    <property type="match status" value="1"/>
</dbReference>
<protein>
    <submittedName>
        <fullName evidence="3">ABC transporter cobalamide binding protein</fullName>
    </submittedName>
</protein>
<dbReference type="STRING" id="1191523.MROS_1304"/>
<dbReference type="PROSITE" id="PS50983">
    <property type="entry name" value="FE_B12_PBP"/>
    <property type="match status" value="1"/>
</dbReference>
<dbReference type="CDD" id="cd01144">
    <property type="entry name" value="BtuF"/>
    <property type="match status" value="1"/>
</dbReference>
<keyword evidence="1" id="KW-0732">Signal</keyword>
<dbReference type="KEGG" id="mro:MROS_1304"/>
<dbReference type="OrthoDB" id="9816357at2"/>
<dbReference type="Pfam" id="PF01497">
    <property type="entry name" value="Peripla_BP_2"/>
    <property type="match status" value="1"/>
</dbReference>
<dbReference type="EMBL" id="CP003557">
    <property type="protein sequence ID" value="AFN74541.1"/>
    <property type="molecule type" value="Genomic_DNA"/>
</dbReference>
<dbReference type="AlphaFoldDB" id="I7A3S6"/>
<name>I7A3S6_MELRP</name>
<accession>I7A3S6</accession>
<evidence type="ECO:0000313" key="3">
    <source>
        <dbReference type="EMBL" id="AFN74541.1"/>
    </source>
</evidence>
<keyword evidence="4" id="KW-1185">Reference proteome</keyword>
<sequence length="307" mass="34716">MKSLFGNAALVLSIILILSCAGKEHRKPSGGLEVIDDLGNPVLIDSIPRRIISLAPNLTEIIFDLGAGDKLAGNTLYCNYPPEARYVEKVGDLLTVDFEKVLSLKPDLIFITVEGNRKETFDKFKSLGLKVFVSNPRNYEGVKKSYLGIARILGKEKYALEKIEMWDRLLDSIRNKSRGEKPKTAMLPVELKPLMLAGKNTFLNEYLEFCGLVNIADDPLINYPVFNREEILVRNPDYIIILSDGKLKTEDLLDLYPEWKDLKAVRNGNVIFADRDLYSRPGPRFAEAAADLFNLLHPEESLRYPER</sequence>
<reference evidence="3 4" key="1">
    <citation type="journal article" date="2013" name="PLoS ONE">
        <title>Genomic analysis of Melioribacter roseus, facultatively anaerobic organotrophic bacterium representing a novel deep lineage within Bacteriodetes/Chlorobi group.</title>
        <authorList>
            <person name="Kadnikov V.V."/>
            <person name="Mardanov A.V."/>
            <person name="Podosokorskaya O.A."/>
            <person name="Gavrilov S.N."/>
            <person name="Kublanov I.V."/>
            <person name="Beletsky A.V."/>
            <person name="Bonch-Osmolovskaya E.A."/>
            <person name="Ravin N.V."/>
        </authorList>
    </citation>
    <scope>NUCLEOTIDE SEQUENCE [LARGE SCALE GENOMIC DNA]</scope>
    <source>
        <strain evidence="4">JCM 17771 / P3M-2</strain>
    </source>
</reference>
<evidence type="ECO:0000313" key="4">
    <source>
        <dbReference type="Proteomes" id="UP000009011"/>
    </source>
</evidence>
<proteinExistence type="predicted"/>
<dbReference type="eggNOG" id="COG0614">
    <property type="taxonomic scope" value="Bacteria"/>
</dbReference>
<dbReference type="Gene3D" id="3.40.50.1980">
    <property type="entry name" value="Nitrogenase molybdenum iron protein domain"/>
    <property type="match status" value="2"/>
</dbReference>
<evidence type="ECO:0000259" key="2">
    <source>
        <dbReference type="PROSITE" id="PS50983"/>
    </source>
</evidence>
<dbReference type="InterPro" id="IPR050902">
    <property type="entry name" value="ABC_Transporter_SBP"/>
</dbReference>